<organism evidence="3">
    <name type="scientific">Zooxanthella nutricula</name>
    <dbReference type="NCBI Taxonomy" id="1333877"/>
    <lineage>
        <taxon>Eukaryota</taxon>
        <taxon>Sar</taxon>
        <taxon>Alveolata</taxon>
        <taxon>Dinophyceae</taxon>
        <taxon>Peridiniales</taxon>
        <taxon>Peridiniales incertae sedis</taxon>
        <taxon>Zooxanthella</taxon>
    </lineage>
</organism>
<dbReference type="InterPro" id="IPR036188">
    <property type="entry name" value="FAD/NAD-bd_sf"/>
</dbReference>
<name>A0A7S2IKN9_9DINO</name>
<dbReference type="FunFam" id="1.10.405.10:FF:000011">
    <property type="entry name" value="Rab GDP dissociation inhibitor"/>
    <property type="match status" value="1"/>
</dbReference>
<dbReference type="GO" id="GO:0007264">
    <property type="term" value="P:small GTPase-mediated signal transduction"/>
    <property type="evidence" value="ECO:0007669"/>
    <property type="project" value="InterPro"/>
</dbReference>
<dbReference type="PRINTS" id="PR00891">
    <property type="entry name" value="RABGDIREP"/>
</dbReference>
<gene>
    <name evidence="3" type="ORF">BRAN1462_LOCUS9782</name>
</gene>
<dbReference type="SUPFAM" id="SSF51905">
    <property type="entry name" value="FAD/NAD(P)-binding domain"/>
    <property type="match status" value="2"/>
</dbReference>
<reference evidence="3" key="1">
    <citation type="submission" date="2021-01" db="EMBL/GenBank/DDBJ databases">
        <authorList>
            <person name="Corre E."/>
            <person name="Pelletier E."/>
            <person name="Niang G."/>
            <person name="Scheremetjew M."/>
            <person name="Finn R."/>
            <person name="Kale V."/>
            <person name="Holt S."/>
            <person name="Cochrane G."/>
            <person name="Meng A."/>
            <person name="Brown T."/>
            <person name="Cohen L."/>
        </authorList>
    </citation>
    <scope>NUCLEOTIDE SEQUENCE</scope>
    <source>
        <strain evidence="3">RCC3387</strain>
    </source>
</reference>
<dbReference type="InterPro" id="IPR000806">
    <property type="entry name" value="RabGDI"/>
</dbReference>
<dbReference type="SUPFAM" id="SSF54373">
    <property type="entry name" value="FAD-linked reductases, C-terminal domain"/>
    <property type="match status" value="1"/>
</dbReference>
<evidence type="ECO:0000256" key="2">
    <source>
        <dbReference type="RuleBase" id="RU363124"/>
    </source>
</evidence>
<dbReference type="AlphaFoldDB" id="A0A7S2IKN9"/>
<dbReference type="Gene3D" id="1.10.405.10">
    <property type="entry name" value="Guanine Nucleotide Dissociation Inhibitor, domain 1"/>
    <property type="match status" value="1"/>
</dbReference>
<sequence>MDEEYDVVVCGTGLKECILSGLLSVHGKKVLHLDRNSYYGGACASLNITNLWEKFRPGEGPPKELGANRDWNVDLIPKFIMASGDLVKILLKTRVSRYLEWKSCEASYVYQYQEAGLFSGEKHIHKVPSTAGEGMKSSLMGMLEKPRFINFVRFVMEWEDDKPDTHQGINPRGHTMAQVFTKFGLQDSTIDFIGHAVALHINDEYLSKACGPTIQKCRCYLNSVMMYGGSPFIYPIYGLGGLPEGFSRLSAIHRGTYMLHKPVDSFVYDEAGKVCGVKCHDETGKEEVAKCKMVICDPSYADEKKSKPVGKIIRSICILSAPIPHTKNKDGDPALSCQIIIPQKELKRKNDIYIMMVSHAHCIAAKGKYVAIVSTVVETGNPEQELNAAYKLLGNIEHKFVDVSDIRLPEDDGTKDGVYVTATYDPTSHFEDASQEVLRMWKTIVGEDLDLTALPEEEEG</sequence>
<dbReference type="GO" id="GO:0005093">
    <property type="term" value="F:Rab GDP-dissociation inhibitor activity"/>
    <property type="evidence" value="ECO:0007669"/>
    <property type="project" value="InterPro"/>
</dbReference>
<proteinExistence type="inferred from homology"/>
<dbReference type="GO" id="GO:0005737">
    <property type="term" value="C:cytoplasm"/>
    <property type="evidence" value="ECO:0007669"/>
    <property type="project" value="TreeGrafter"/>
</dbReference>
<dbReference type="PRINTS" id="PR00892">
    <property type="entry name" value="RABGDI"/>
</dbReference>
<dbReference type="Pfam" id="PF00996">
    <property type="entry name" value="GDI"/>
    <property type="match status" value="1"/>
</dbReference>
<evidence type="ECO:0000256" key="1">
    <source>
        <dbReference type="ARBA" id="ARBA00005593"/>
    </source>
</evidence>
<dbReference type="GO" id="GO:0015031">
    <property type="term" value="P:protein transport"/>
    <property type="evidence" value="ECO:0007669"/>
    <property type="project" value="InterPro"/>
</dbReference>
<protein>
    <recommendedName>
        <fullName evidence="2">Rab GDP dissociation inhibitor</fullName>
    </recommendedName>
</protein>
<dbReference type="GO" id="GO:0016192">
    <property type="term" value="P:vesicle-mediated transport"/>
    <property type="evidence" value="ECO:0007669"/>
    <property type="project" value="TreeGrafter"/>
</dbReference>
<dbReference type="Gene3D" id="3.50.50.60">
    <property type="entry name" value="FAD/NAD(P)-binding domain"/>
    <property type="match status" value="1"/>
</dbReference>
<dbReference type="PANTHER" id="PTHR11787">
    <property type="entry name" value="RAB GDP-DISSOCIATION INHIBITOR"/>
    <property type="match status" value="1"/>
</dbReference>
<dbReference type="EMBL" id="HBGW01015400">
    <property type="protein sequence ID" value="CAD9522216.1"/>
    <property type="molecule type" value="Transcribed_RNA"/>
</dbReference>
<dbReference type="Gene3D" id="3.30.519.10">
    <property type="entry name" value="Guanine Nucleotide Dissociation Inhibitor, domain 2"/>
    <property type="match status" value="1"/>
</dbReference>
<evidence type="ECO:0000313" key="3">
    <source>
        <dbReference type="EMBL" id="CAD9522216.1"/>
    </source>
</evidence>
<accession>A0A7S2IKN9</accession>
<comment type="similarity">
    <text evidence="1 2">Belongs to the Rab GDI family.</text>
</comment>
<dbReference type="InterPro" id="IPR018203">
    <property type="entry name" value="GDP_dissociation_inhibitor"/>
</dbReference>
<dbReference type="PANTHER" id="PTHR11787:SF8">
    <property type="entry name" value="RAB GDP DISSOCIATION INHIBITOR"/>
    <property type="match status" value="1"/>
</dbReference>